<dbReference type="EMBL" id="JBHFFA010000002">
    <property type="protein sequence ID" value="KAL2644490.1"/>
    <property type="molecule type" value="Genomic_DNA"/>
</dbReference>
<name>A0ABD1Z9K1_9MARC</name>
<accession>A0ABD1Z9K1</accession>
<sequence length="328" mass="38172">MDKANKAEYRAGSTWVSTRSHPDINSNLPGVSSWIYLIVNPMKTEICNRCCCELPIEDFMRTRHYQVVLAKYRTFNFCHKGIEKQAVEAAEEDGEGEEQEGEDNVERRLSPNVECEYVHLVEEIRDLFEEEESSRGTMVAYCKVRLHDNILREVSNSEDEKPVSKWIRSISIVDLETGSGYYWVLRNVNRCKDGRKFSATLACTSRSDLGLGRRLANADRTYQRRPEKKRMIDYRGVVNIKVCMENKEMELTLNHLLPHPKPEYKGDSIPKAALRRIEEMANTNIRRGDVYKMLCLEDLIDPERIRRAQVNFWIAKKLAKLYVRNADN</sequence>
<protein>
    <submittedName>
        <fullName evidence="1">Uncharacterized protein</fullName>
    </submittedName>
</protein>
<evidence type="ECO:0000313" key="2">
    <source>
        <dbReference type="Proteomes" id="UP001605036"/>
    </source>
</evidence>
<evidence type="ECO:0000313" key="1">
    <source>
        <dbReference type="EMBL" id="KAL2644490.1"/>
    </source>
</evidence>
<reference evidence="1 2" key="1">
    <citation type="submission" date="2024-09" db="EMBL/GenBank/DDBJ databases">
        <title>Chromosome-scale assembly of Riccia fluitans.</title>
        <authorList>
            <person name="Paukszto L."/>
            <person name="Sawicki J."/>
            <person name="Karawczyk K."/>
            <person name="Piernik-Szablinska J."/>
            <person name="Szczecinska M."/>
            <person name="Mazdziarz M."/>
        </authorList>
    </citation>
    <scope>NUCLEOTIDE SEQUENCE [LARGE SCALE GENOMIC DNA]</scope>
    <source>
        <strain evidence="1">Rf_01</strain>
        <tissue evidence="1">Aerial parts of the thallus</tissue>
    </source>
</reference>
<keyword evidence="2" id="KW-1185">Reference proteome</keyword>
<gene>
    <name evidence="1" type="ORF">R1flu_012077</name>
</gene>
<organism evidence="1 2">
    <name type="scientific">Riccia fluitans</name>
    <dbReference type="NCBI Taxonomy" id="41844"/>
    <lineage>
        <taxon>Eukaryota</taxon>
        <taxon>Viridiplantae</taxon>
        <taxon>Streptophyta</taxon>
        <taxon>Embryophyta</taxon>
        <taxon>Marchantiophyta</taxon>
        <taxon>Marchantiopsida</taxon>
        <taxon>Marchantiidae</taxon>
        <taxon>Marchantiales</taxon>
        <taxon>Ricciaceae</taxon>
        <taxon>Riccia</taxon>
    </lineage>
</organism>
<proteinExistence type="predicted"/>
<comment type="caution">
    <text evidence="1">The sequence shown here is derived from an EMBL/GenBank/DDBJ whole genome shotgun (WGS) entry which is preliminary data.</text>
</comment>
<dbReference type="Proteomes" id="UP001605036">
    <property type="component" value="Unassembled WGS sequence"/>
</dbReference>
<dbReference type="AlphaFoldDB" id="A0ABD1Z9K1"/>